<evidence type="ECO:0000259" key="1">
    <source>
        <dbReference type="Pfam" id="PF17765"/>
    </source>
</evidence>
<dbReference type="Proteomes" id="UP001612415">
    <property type="component" value="Unassembled WGS sequence"/>
</dbReference>
<evidence type="ECO:0000313" key="2">
    <source>
        <dbReference type="EMBL" id="MFI5673434.1"/>
    </source>
</evidence>
<evidence type="ECO:0000313" key="3">
    <source>
        <dbReference type="Proteomes" id="UP001612415"/>
    </source>
</evidence>
<dbReference type="RefSeq" id="WP_398654458.1">
    <property type="nucleotide sequence ID" value="NZ_JBITDC010000001.1"/>
</dbReference>
<proteinExistence type="predicted"/>
<gene>
    <name evidence="2" type="ORF">ACIA8P_02015</name>
</gene>
<keyword evidence="3" id="KW-1185">Reference proteome</keyword>
<dbReference type="Gene3D" id="3.30.450.180">
    <property type="match status" value="1"/>
</dbReference>
<feature type="domain" description="MmyB-like transcription regulator ligand binding" evidence="1">
    <location>
        <begin position="2"/>
        <end position="88"/>
    </location>
</feature>
<dbReference type="Pfam" id="PF17765">
    <property type="entry name" value="MLTR_LBD"/>
    <property type="match status" value="1"/>
</dbReference>
<dbReference type="InterPro" id="IPR041413">
    <property type="entry name" value="MLTR_LBD"/>
</dbReference>
<organism evidence="2 3">
    <name type="scientific">Streptomyces cellulosae</name>
    <dbReference type="NCBI Taxonomy" id="1968"/>
    <lineage>
        <taxon>Bacteria</taxon>
        <taxon>Bacillati</taxon>
        <taxon>Actinomycetota</taxon>
        <taxon>Actinomycetes</taxon>
        <taxon>Kitasatosporales</taxon>
        <taxon>Streptomycetaceae</taxon>
        <taxon>Streptomyces</taxon>
    </lineage>
</organism>
<sequence length="105" mass="11617">MDAGTHPDDSELAALIGELAERSNDFRRLWARHDVRRRGHGVQRLRHPVMGELTLSFEAMGLHGETDQTLVVHHAEPGSTSRKALRLLTGMAAPRTEPASSQQDT</sequence>
<accession>A0ABW7XTM2</accession>
<dbReference type="PANTHER" id="PTHR35010:SF2">
    <property type="entry name" value="BLL4672 PROTEIN"/>
    <property type="match status" value="1"/>
</dbReference>
<comment type="caution">
    <text evidence="2">The sequence shown here is derived from an EMBL/GenBank/DDBJ whole genome shotgun (WGS) entry which is preliminary data.</text>
</comment>
<reference evidence="2 3" key="1">
    <citation type="submission" date="2024-10" db="EMBL/GenBank/DDBJ databases">
        <title>The Natural Products Discovery Center: Release of the First 8490 Sequenced Strains for Exploring Actinobacteria Biosynthetic Diversity.</title>
        <authorList>
            <person name="Kalkreuter E."/>
            <person name="Kautsar S.A."/>
            <person name="Yang D."/>
            <person name="Bader C.D."/>
            <person name="Teijaro C.N."/>
            <person name="Fluegel L."/>
            <person name="Davis C.M."/>
            <person name="Simpson J.R."/>
            <person name="Lauterbach L."/>
            <person name="Steele A.D."/>
            <person name="Gui C."/>
            <person name="Meng S."/>
            <person name="Li G."/>
            <person name="Viehrig K."/>
            <person name="Ye F."/>
            <person name="Su P."/>
            <person name="Kiefer A.F."/>
            <person name="Nichols A."/>
            <person name="Cepeda A.J."/>
            <person name="Yan W."/>
            <person name="Fan B."/>
            <person name="Jiang Y."/>
            <person name="Adhikari A."/>
            <person name="Zheng C.-J."/>
            <person name="Schuster L."/>
            <person name="Cowan T.M."/>
            <person name="Smanski M.J."/>
            <person name="Chevrette M.G."/>
            <person name="De Carvalho L.P.S."/>
            <person name="Shen B."/>
        </authorList>
    </citation>
    <scope>NUCLEOTIDE SEQUENCE [LARGE SCALE GENOMIC DNA]</scope>
    <source>
        <strain evidence="2 3">NPDC051599</strain>
    </source>
</reference>
<dbReference type="PANTHER" id="PTHR35010">
    <property type="entry name" value="BLL4672 PROTEIN-RELATED"/>
    <property type="match status" value="1"/>
</dbReference>
<name>A0ABW7XTM2_STRCE</name>
<dbReference type="EMBL" id="JBITDC010000001">
    <property type="protein sequence ID" value="MFI5673434.1"/>
    <property type="molecule type" value="Genomic_DNA"/>
</dbReference>
<protein>
    <recommendedName>
        <fullName evidence="1">MmyB-like transcription regulator ligand binding domain-containing protein</fullName>
    </recommendedName>
</protein>